<sequence length="573" mass="61686">MSITTTIASMIATLTTTATATTAILITVVTLAIWASYSFSCKADCSDDGPREPPVAQSRVPIVGHMINLLLHHNAYFSILRATQPRPITTLKIFSQRIYVISSPALAQAAFRASRTVDFEVVKQQASCRAVNFDRRTTEIVQAAPGSGSGSGSGSGEGEDPERGRGQSSSSSSSNSCYMQELHNEMYGALMGPSLLETNARLLNCLAQTLNGLGTAWEDRKLFSWLRTFYVTASAEALYGKENPIAWDEKLEPLIWDFEKDLGLLVLDFFPTVTARRGHAARVAMADPFEKYYRAGLSQNASGLVQGRERCARKWGIGTRAIAQAEITILFAAVTNTVPNVYFMLCYLFSNVELLAALRAEVGGIVRTEDGGGGGGEGGGRRRVVLSIGRLREKCPLLAGCFQETLRLVKTGASIRTVLADTVLAADSSSPGYLLKKGGIVQIPTGVLQSDPATWGPDAQDFNPYRWIEAAGAKKEARKAQAQAYLPFGGGKNLCPGRQLAFHEMAAFAAMVVWGFEIRGADGDLVREQRGGICSMGNGSASPMGDLDVKIRRRKEFEGCVFGFDVGGVKDGS</sequence>
<dbReference type="Gene3D" id="1.10.630.10">
    <property type="entry name" value="Cytochrome P450"/>
    <property type="match status" value="1"/>
</dbReference>
<reference evidence="8 9" key="1">
    <citation type="journal article" date="2012" name="BMC Genomics">
        <title>Sequencing the genome of Marssonina brunnea reveals fungus-poplar co-evolution.</title>
        <authorList>
            <person name="Zhu S."/>
            <person name="Cao Y.-Z."/>
            <person name="Jiang C."/>
            <person name="Tan B.-Y."/>
            <person name="Wang Z."/>
            <person name="Feng S."/>
            <person name="Zhang L."/>
            <person name="Su X.-H."/>
            <person name="Brejova B."/>
            <person name="Vinar T."/>
            <person name="Xu M."/>
            <person name="Wang M.-X."/>
            <person name="Zhang S.-G."/>
            <person name="Huang M.-R."/>
            <person name="Wu R."/>
            <person name="Zhou Y."/>
        </authorList>
    </citation>
    <scope>NUCLEOTIDE SEQUENCE [LARGE SCALE GENOMIC DNA]</scope>
    <source>
        <strain evidence="8 9">MB_m1</strain>
    </source>
</reference>
<dbReference type="GO" id="GO:0016705">
    <property type="term" value="F:oxidoreductase activity, acting on paired donors, with incorporation or reduction of molecular oxygen"/>
    <property type="evidence" value="ECO:0007669"/>
    <property type="project" value="InterPro"/>
</dbReference>
<keyword evidence="9" id="KW-1185">Reference proteome</keyword>
<dbReference type="GO" id="GO:0020037">
    <property type="term" value="F:heme binding"/>
    <property type="evidence" value="ECO:0007669"/>
    <property type="project" value="InterPro"/>
</dbReference>
<dbReference type="Pfam" id="PF00067">
    <property type="entry name" value="p450"/>
    <property type="match status" value="1"/>
</dbReference>
<feature type="region of interest" description="Disordered" evidence="6">
    <location>
        <begin position="141"/>
        <end position="176"/>
    </location>
</feature>
<dbReference type="HOGENOM" id="CLU_018012_4_2_1"/>
<gene>
    <name evidence="8" type="ORF">MBM_04057</name>
</gene>
<name>K1XAI6_MARBU</name>
<evidence type="ECO:0000313" key="9">
    <source>
        <dbReference type="Proteomes" id="UP000006753"/>
    </source>
</evidence>
<dbReference type="CDD" id="cd11040">
    <property type="entry name" value="CYP7_CYP8-like"/>
    <property type="match status" value="1"/>
</dbReference>
<dbReference type="SUPFAM" id="SSF48264">
    <property type="entry name" value="Cytochrome P450"/>
    <property type="match status" value="1"/>
</dbReference>
<protein>
    <submittedName>
        <fullName evidence="8">Prostacyclin synthase</fullName>
    </submittedName>
</protein>
<keyword evidence="4 5" id="KW-0408">Iron</keyword>
<dbReference type="eggNOG" id="KOG0684">
    <property type="taxonomic scope" value="Eukaryota"/>
</dbReference>
<keyword evidence="7" id="KW-1133">Transmembrane helix</keyword>
<dbReference type="GO" id="GO:0005506">
    <property type="term" value="F:iron ion binding"/>
    <property type="evidence" value="ECO:0007669"/>
    <property type="project" value="InterPro"/>
</dbReference>
<evidence type="ECO:0000256" key="7">
    <source>
        <dbReference type="SAM" id="Phobius"/>
    </source>
</evidence>
<dbReference type="AlphaFoldDB" id="K1XAI6"/>
<keyword evidence="7" id="KW-0472">Membrane</keyword>
<dbReference type="InParanoid" id="K1XAI6"/>
<evidence type="ECO:0000256" key="2">
    <source>
        <dbReference type="ARBA" id="ARBA00010617"/>
    </source>
</evidence>
<dbReference type="EMBL" id="JH921435">
    <property type="protein sequence ID" value="EKD17688.1"/>
    <property type="molecule type" value="Genomic_DNA"/>
</dbReference>
<comment type="cofactor">
    <cofactor evidence="1 5">
        <name>heme</name>
        <dbReference type="ChEBI" id="CHEBI:30413"/>
    </cofactor>
</comment>
<feature type="transmembrane region" description="Helical" evidence="7">
    <location>
        <begin position="12"/>
        <end position="37"/>
    </location>
</feature>
<dbReference type="Proteomes" id="UP000006753">
    <property type="component" value="Unassembled WGS sequence"/>
</dbReference>
<dbReference type="GO" id="GO:0004497">
    <property type="term" value="F:monooxygenase activity"/>
    <property type="evidence" value="ECO:0007669"/>
    <property type="project" value="InterPro"/>
</dbReference>
<dbReference type="PRINTS" id="PR00465">
    <property type="entry name" value="EP450IV"/>
</dbReference>
<accession>K1XAI6</accession>
<proteinExistence type="inferred from homology"/>
<keyword evidence="5" id="KW-0349">Heme</keyword>
<dbReference type="GeneID" id="18759992"/>
<evidence type="ECO:0000256" key="1">
    <source>
        <dbReference type="ARBA" id="ARBA00001971"/>
    </source>
</evidence>
<organism evidence="8 9">
    <name type="scientific">Marssonina brunnea f. sp. multigermtubi (strain MB_m1)</name>
    <name type="common">Marssonina leaf spot fungus</name>
    <dbReference type="NCBI Taxonomy" id="1072389"/>
    <lineage>
        <taxon>Eukaryota</taxon>
        <taxon>Fungi</taxon>
        <taxon>Dikarya</taxon>
        <taxon>Ascomycota</taxon>
        <taxon>Pezizomycotina</taxon>
        <taxon>Leotiomycetes</taxon>
        <taxon>Helotiales</taxon>
        <taxon>Drepanopezizaceae</taxon>
        <taxon>Drepanopeziza</taxon>
    </lineage>
</organism>
<evidence type="ECO:0000256" key="5">
    <source>
        <dbReference type="PIRSR" id="PIRSR602403-1"/>
    </source>
</evidence>
<evidence type="ECO:0000256" key="3">
    <source>
        <dbReference type="ARBA" id="ARBA00022723"/>
    </source>
</evidence>
<dbReference type="KEGG" id="mbe:MBM_04057"/>
<dbReference type="OMA" id="WHEAIRI"/>
<dbReference type="OrthoDB" id="1470350at2759"/>
<dbReference type="InterPro" id="IPR053007">
    <property type="entry name" value="CYP450_monoxygenase_sec-met"/>
</dbReference>
<comment type="similarity">
    <text evidence="2">Belongs to the cytochrome P450 family.</text>
</comment>
<dbReference type="PANTHER" id="PTHR47582:SF1">
    <property type="entry name" value="P450, PUTATIVE (EUROFUNG)-RELATED"/>
    <property type="match status" value="1"/>
</dbReference>
<keyword evidence="3 5" id="KW-0479">Metal-binding</keyword>
<evidence type="ECO:0000313" key="8">
    <source>
        <dbReference type="EMBL" id="EKD17688.1"/>
    </source>
</evidence>
<dbReference type="InterPro" id="IPR036396">
    <property type="entry name" value="Cyt_P450_sf"/>
</dbReference>
<dbReference type="STRING" id="1072389.K1XAI6"/>
<dbReference type="PANTHER" id="PTHR47582">
    <property type="entry name" value="P450, PUTATIVE (EUROFUNG)-RELATED"/>
    <property type="match status" value="1"/>
</dbReference>
<dbReference type="InterPro" id="IPR001128">
    <property type="entry name" value="Cyt_P450"/>
</dbReference>
<keyword evidence="7" id="KW-0812">Transmembrane</keyword>
<feature type="compositionally biased region" description="Gly residues" evidence="6">
    <location>
        <begin position="147"/>
        <end position="156"/>
    </location>
</feature>
<dbReference type="InterPro" id="IPR002403">
    <property type="entry name" value="Cyt_P450_E_grp-IV"/>
</dbReference>
<evidence type="ECO:0000256" key="6">
    <source>
        <dbReference type="SAM" id="MobiDB-lite"/>
    </source>
</evidence>
<feature type="binding site" description="axial binding residue" evidence="5">
    <location>
        <position position="495"/>
    </location>
    <ligand>
        <name>heme</name>
        <dbReference type="ChEBI" id="CHEBI:30413"/>
    </ligand>
    <ligandPart>
        <name>Fe</name>
        <dbReference type="ChEBI" id="CHEBI:18248"/>
    </ligandPart>
</feature>
<evidence type="ECO:0000256" key="4">
    <source>
        <dbReference type="ARBA" id="ARBA00023004"/>
    </source>
</evidence>